<dbReference type="InterPro" id="IPR042572">
    <property type="entry name" value="Carn_acyl_trans_N"/>
</dbReference>
<evidence type="ECO:0000256" key="2">
    <source>
        <dbReference type="ARBA" id="ARBA00023315"/>
    </source>
</evidence>
<dbReference type="GO" id="GO:0006635">
    <property type="term" value="P:fatty acid beta-oxidation"/>
    <property type="evidence" value="ECO:0007669"/>
    <property type="project" value="TreeGrafter"/>
</dbReference>
<name>A0A5N4DB34_CAMDR</name>
<evidence type="ECO:0000256" key="3">
    <source>
        <dbReference type="ARBA" id="ARBA00048999"/>
    </source>
</evidence>
<accession>A0A5N4DB34</accession>
<dbReference type="PANTHER" id="PTHR22589">
    <property type="entry name" value="CARNITINE O-ACYLTRANSFERASE"/>
    <property type="match status" value="1"/>
</dbReference>
<keyword evidence="5" id="KW-0808">Transferase</keyword>
<dbReference type="GO" id="GO:0005739">
    <property type="term" value="C:mitochondrion"/>
    <property type="evidence" value="ECO:0007669"/>
    <property type="project" value="TreeGrafter"/>
</dbReference>
<comment type="pathway">
    <text evidence="1">Lipid metabolism; fatty acid beta-oxidation.</text>
</comment>
<comment type="caution">
    <text evidence="5">The sequence shown here is derived from an EMBL/GenBank/DDBJ whole genome shotgun (WGS) entry which is preliminary data.</text>
</comment>
<dbReference type="Gene3D" id="1.10.275.20">
    <property type="entry name" value="Choline/Carnitine o-acyltransferase"/>
    <property type="match status" value="1"/>
</dbReference>
<evidence type="ECO:0000313" key="5">
    <source>
        <dbReference type="EMBL" id="KAB1268297.1"/>
    </source>
</evidence>
<dbReference type="AlphaFoldDB" id="A0A5N4DB34"/>
<keyword evidence="2" id="KW-0012">Acyltransferase</keyword>
<dbReference type="PROSITE" id="PS00439">
    <property type="entry name" value="ACYLTRANSF_C_1"/>
    <property type="match status" value="1"/>
</dbReference>
<proteinExistence type="predicted"/>
<dbReference type="EMBL" id="JWIN03000013">
    <property type="protein sequence ID" value="KAB1268297.1"/>
    <property type="molecule type" value="Genomic_DNA"/>
</dbReference>
<gene>
    <name evidence="5" type="ORF">Cadr_000013930</name>
</gene>
<dbReference type="InterPro" id="IPR000542">
    <property type="entry name" value="Carn_acyl_trans"/>
</dbReference>
<dbReference type="PANTHER" id="PTHR22589:SF51">
    <property type="entry name" value="CARNITINE O-PALMITOYLTRANSFERASE 2, MITOCHONDRIAL"/>
    <property type="match status" value="1"/>
</dbReference>
<protein>
    <submittedName>
        <fullName evidence="5">Carnitine O-palmitoyltransferase 2</fullName>
    </submittedName>
</protein>
<evidence type="ECO:0000256" key="1">
    <source>
        <dbReference type="ARBA" id="ARBA00005005"/>
    </source>
</evidence>
<comment type="catalytic activity">
    <reaction evidence="3">
        <text>4,8-dimethylnonanoyl-CoA + (R)-carnitine = O-4,8-dimethylnonanoyl-(R)-carnitine + CoA</text>
        <dbReference type="Rhea" id="RHEA:44860"/>
        <dbReference type="ChEBI" id="CHEBI:16347"/>
        <dbReference type="ChEBI" id="CHEBI:57287"/>
        <dbReference type="ChEBI" id="CHEBI:77061"/>
        <dbReference type="ChEBI" id="CHEBI:84654"/>
    </reaction>
</comment>
<sequence>MLRPGTLRAASWVSVRHSFPSSAFSLPPPSGTMVARLLLRAWPRSPAVGRGASCRPLSAGFEPGQYLQRSIVPTMHYQDSLPRLPIPKLEDTIRRYLSAQKPLLDDDQFR</sequence>
<dbReference type="Pfam" id="PF00755">
    <property type="entry name" value="Carn_acyltransf"/>
    <property type="match status" value="1"/>
</dbReference>
<evidence type="ECO:0000259" key="4">
    <source>
        <dbReference type="Pfam" id="PF00755"/>
    </source>
</evidence>
<dbReference type="InterPro" id="IPR039551">
    <property type="entry name" value="Cho/carn_acyl_trans"/>
</dbReference>
<dbReference type="Proteomes" id="UP000299084">
    <property type="component" value="Unassembled WGS sequence"/>
</dbReference>
<feature type="domain" description="Choline/carnitine acyltransferase" evidence="4">
    <location>
        <begin position="84"/>
        <end position="109"/>
    </location>
</feature>
<dbReference type="GO" id="GO:0004095">
    <property type="term" value="F:carnitine O-palmitoyltransferase activity"/>
    <property type="evidence" value="ECO:0007669"/>
    <property type="project" value="TreeGrafter"/>
</dbReference>
<reference evidence="5 6" key="1">
    <citation type="journal article" date="2019" name="Mol. Ecol. Resour.">
        <title>Improving Illumina assemblies with Hi-C and long reads: an example with the North African dromedary.</title>
        <authorList>
            <person name="Elbers J.P."/>
            <person name="Rogers M.F."/>
            <person name="Perelman P.L."/>
            <person name="Proskuryakova A.A."/>
            <person name="Serdyukova N.A."/>
            <person name="Johnson W.E."/>
            <person name="Horin P."/>
            <person name="Corander J."/>
            <person name="Murphy D."/>
            <person name="Burger P.A."/>
        </authorList>
    </citation>
    <scope>NUCLEOTIDE SEQUENCE [LARGE SCALE GENOMIC DNA]</scope>
    <source>
        <strain evidence="5">Drom800</strain>
        <tissue evidence="5">Blood</tissue>
    </source>
</reference>
<organism evidence="5 6">
    <name type="scientific">Camelus dromedarius</name>
    <name type="common">Dromedary</name>
    <name type="synonym">Arabian camel</name>
    <dbReference type="NCBI Taxonomy" id="9838"/>
    <lineage>
        <taxon>Eukaryota</taxon>
        <taxon>Metazoa</taxon>
        <taxon>Chordata</taxon>
        <taxon>Craniata</taxon>
        <taxon>Vertebrata</taxon>
        <taxon>Euteleostomi</taxon>
        <taxon>Mammalia</taxon>
        <taxon>Eutheria</taxon>
        <taxon>Laurasiatheria</taxon>
        <taxon>Artiodactyla</taxon>
        <taxon>Tylopoda</taxon>
        <taxon>Camelidae</taxon>
        <taxon>Camelus</taxon>
    </lineage>
</organism>
<dbReference type="SUPFAM" id="SSF52777">
    <property type="entry name" value="CoA-dependent acyltransferases"/>
    <property type="match status" value="1"/>
</dbReference>
<keyword evidence="6" id="KW-1185">Reference proteome</keyword>
<evidence type="ECO:0000313" key="6">
    <source>
        <dbReference type="Proteomes" id="UP000299084"/>
    </source>
</evidence>